<dbReference type="InterPro" id="IPR051534">
    <property type="entry name" value="CBASS_pafABC_assoc_protein"/>
</dbReference>
<dbReference type="InterPro" id="IPR026881">
    <property type="entry name" value="WYL_dom"/>
</dbReference>
<accession>A0ABU1TXE4</accession>
<evidence type="ECO:0000259" key="3">
    <source>
        <dbReference type="PROSITE" id="PS51000"/>
    </source>
</evidence>
<dbReference type="EMBL" id="JAVDWA010000001">
    <property type="protein sequence ID" value="MDR7071848.1"/>
    <property type="molecule type" value="Genomic_DNA"/>
</dbReference>
<dbReference type="PROSITE" id="PS51000">
    <property type="entry name" value="HTH_DEOR_2"/>
    <property type="match status" value="1"/>
</dbReference>
<keyword evidence="4" id="KW-0238">DNA-binding</keyword>
<dbReference type="Proteomes" id="UP001258181">
    <property type="component" value="Unassembled WGS sequence"/>
</dbReference>
<comment type="caution">
    <text evidence="4">The sequence shown here is derived from an EMBL/GenBank/DDBJ whole genome shotgun (WGS) entry which is preliminary data.</text>
</comment>
<dbReference type="SUPFAM" id="SSF46785">
    <property type="entry name" value="Winged helix' DNA-binding domain"/>
    <property type="match status" value="1"/>
</dbReference>
<evidence type="ECO:0000256" key="1">
    <source>
        <dbReference type="ARBA" id="ARBA00023015"/>
    </source>
</evidence>
<dbReference type="GO" id="GO:0003677">
    <property type="term" value="F:DNA binding"/>
    <property type="evidence" value="ECO:0007669"/>
    <property type="project" value="UniProtKB-KW"/>
</dbReference>
<dbReference type="PANTHER" id="PTHR34580:SF9">
    <property type="entry name" value="SLL5097 PROTEIN"/>
    <property type="match status" value="1"/>
</dbReference>
<feature type="domain" description="HTH deoR-type" evidence="3">
    <location>
        <begin position="3"/>
        <end position="62"/>
    </location>
</feature>
<evidence type="ECO:0000256" key="2">
    <source>
        <dbReference type="ARBA" id="ARBA00023163"/>
    </source>
</evidence>
<dbReference type="InterPro" id="IPR013196">
    <property type="entry name" value="HTH_11"/>
</dbReference>
<dbReference type="Gene3D" id="1.10.10.10">
    <property type="entry name" value="Winged helix-like DNA-binding domain superfamily/Winged helix DNA-binding domain"/>
    <property type="match status" value="1"/>
</dbReference>
<keyword evidence="5" id="KW-1185">Reference proteome</keyword>
<keyword evidence="1" id="KW-0805">Transcription regulation</keyword>
<dbReference type="InterPro" id="IPR001034">
    <property type="entry name" value="DeoR_HTH"/>
</dbReference>
<evidence type="ECO:0000313" key="5">
    <source>
        <dbReference type="Proteomes" id="UP001258181"/>
    </source>
</evidence>
<gene>
    <name evidence="4" type="ORF">J2X07_000823</name>
</gene>
<dbReference type="RefSeq" id="WP_310256722.1">
    <property type="nucleotide sequence ID" value="NZ_JAVDWA010000001.1"/>
</dbReference>
<name>A0ABU1TXE4_9BACL</name>
<proteinExistence type="predicted"/>
<dbReference type="PANTHER" id="PTHR34580">
    <property type="match status" value="1"/>
</dbReference>
<keyword evidence="2" id="KW-0804">Transcription</keyword>
<sequence length="317" mass="36441">MSRIKRLESLLLSINSKKHFTLKELAVEFKVSTRTIQRDLLSLMEMGLPIISEFGPHGGYRMENDRILPPIGFTEMEASAILFSLQPFEEESFPFQIQSRSVANKLLQYLPEDAKDRWNVVQKRLFVQNPIPKNGSIAPVILEAAIKQKIMTIHYQTEGTKKYSNIQPIGIYSENGEWYCPAYSYSLSDFHIFCVTDILNAVINYEPMEVKDFSAVTIHNWVAQIDPRSFVYLDATIEQDGIAYCQSHAYLKILLKVNEDGTATLNGRILSSQIKKVAEYLWSLKGNILLHSPYEIRQLHQHWSEEISLKYSSVLNM</sequence>
<dbReference type="SMART" id="SM00420">
    <property type="entry name" value="HTH_DEOR"/>
    <property type="match status" value="1"/>
</dbReference>
<dbReference type="Pfam" id="PF08279">
    <property type="entry name" value="HTH_11"/>
    <property type="match status" value="1"/>
</dbReference>
<dbReference type="InterPro" id="IPR036388">
    <property type="entry name" value="WH-like_DNA-bd_sf"/>
</dbReference>
<evidence type="ECO:0000313" key="4">
    <source>
        <dbReference type="EMBL" id="MDR7071848.1"/>
    </source>
</evidence>
<protein>
    <submittedName>
        <fullName evidence="4">DNA-binding transcriptional regulator YafY</fullName>
    </submittedName>
</protein>
<organism evidence="4 5">
    <name type="scientific">Fictibacillus barbaricus</name>
    <dbReference type="NCBI Taxonomy" id="182136"/>
    <lineage>
        <taxon>Bacteria</taxon>
        <taxon>Bacillati</taxon>
        <taxon>Bacillota</taxon>
        <taxon>Bacilli</taxon>
        <taxon>Bacillales</taxon>
        <taxon>Fictibacillaceae</taxon>
        <taxon>Fictibacillus</taxon>
    </lineage>
</organism>
<reference evidence="4 5" key="1">
    <citation type="submission" date="2023-07" db="EMBL/GenBank/DDBJ databases">
        <title>Sorghum-associated microbial communities from plants grown in Nebraska, USA.</title>
        <authorList>
            <person name="Schachtman D."/>
        </authorList>
    </citation>
    <scope>NUCLEOTIDE SEQUENCE [LARGE SCALE GENOMIC DNA]</scope>
    <source>
        <strain evidence="4 5">BE211</strain>
    </source>
</reference>
<dbReference type="Pfam" id="PF13280">
    <property type="entry name" value="WYL"/>
    <property type="match status" value="1"/>
</dbReference>
<dbReference type="InterPro" id="IPR036390">
    <property type="entry name" value="WH_DNA-bd_sf"/>
</dbReference>